<evidence type="ECO:0000313" key="1">
    <source>
        <dbReference type="EMBL" id="OUM86638.1"/>
    </source>
</evidence>
<accession>A0A1Y3PNF1</accession>
<sequence>MEILALVEAMGTNYMIARTSRGLAYIWTWRSEIDDDDLDAMLARPTAEHGAMVGPKEKLIWEVENCVGSYRWCGDPALEEAAEEVVETLLDAIREA</sequence>
<dbReference type="Proteomes" id="UP000196475">
    <property type="component" value="Unassembled WGS sequence"/>
</dbReference>
<dbReference type="EMBL" id="LZRT01000087">
    <property type="protein sequence ID" value="OUM86638.1"/>
    <property type="molecule type" value="Genomic_DNA"/>
</dbReference>
<reference evidence="2" key="1">
    <citation type="submission" date="2016-06" db="EMBL/GenBank/DDBJ databases">
        <authorList>
            <person name="Nascimento L."/>
            <person name="Pereira R.V."/>
            <person name="Martins L.F."/>
            <person name="Quaggio R.B."/>
            <person name="Silva A.M."/>
            <person name="Setubal J.C."/>
        </authorList>
    </citation>
    <scope>NUCLEOTIDE SEQUENCE [LARGE SCALE GENOMIC DNA]</scope>
</reference>
<name>A0A1Y3PNF1_9BACI</name>
<comment type="caution">
    <text evidence="1">The sequence shown here is derived from an EMBL/GenBank/DDBJ whole genome shotgun (WGS) entry which is preliminary data.</text>
</comment>
<organism evidence="1 2">
    <name type="scientific">Bacillus thermozeamaize</name>
    <dbReference type="NCBI Taxonomy" id="230954"/>
    <lineage>
        <taxon>Bacteria</taxon>
        <taxon>Bacillati</taxon>
        <taxon>Bacillota</taxon>
        <taxon>Bacilli</taxon>
        <taxon>Bacillales</taxon>
        <taxon>Bacillaceae</taxon>
        <taxon>Bacillus</taxon>
    </lineage>
</organism>
<proteinExistence type="predicted"/>
<protein>
    <submittedName>
        <fullName evidence="1">Uncharacterized protein</fullName>
    </submittedName>
</protein>
<evidence type="ECO:0000313" key="2">
    <source>
        <dbReference type="Proteomes" id="UP000196475"/>
    </source>
</evidence>
<gene>
    <name evidence="1" type="ORF">BAA01_11555</name>
</gene>
<dbReference type="AlphaFoldDB" id="A0A1Y3PNF1"/>